<keyword evidence="2" id="KW-1185">Reference proteome</keyword>
<reference evidence="1 2" key="1">
    <citation type="journal article" date="2024" name="G3 (Bethesda)">
        <title>Genome assembly of Hibiscus sabdariffa L. provides insights into metabolisms of medicinal natural products.</title>
        <authorList>
            <person name="Kim T."/>
        </authorList>
    </citation>
    <scope>NUCLEOTIDE SEQUENCE [LARGE SCALE GENOMIC DNA]</scope>
    <source>
        <strain evidence="1">TK-2024</strain>
        <tissue evidence="1">Old leaves</tissue>
    </source>
</reference>
<evidence type="ECO:0000313" key="2">
    <source>
        <dbReference type="Proteomes" id="UP001396334"/>
    </source>
</evidence>
<dbReference type="EMBL" id="JBBPBN010000046">
    <property type="protein sequence ID" value="KAK8995246.1"/>
    <property type="molecule type" value="Genomic_DNA"/>
</dbReference>
<evidence type="ECO:0000313" key="1">
    <source>
        <dbReference type="EMBL" id="KAK8995246.1"/>
    </source>
</evidence>
<organism evidence="1 2">
    <name type="scientific">Hibiscus sabdariffa</name>
    <name type="common">roselle</name>
    <dbReference type="NCBI Taxonomy" id="183260"/>
    <lineage>
        <taxon>Eukaryota</taxon>
        <taxon>Viridiplantae</taxon>
        <taxon>Streptophyta</taxon>
        <taxon>Embryophyta</taxon>
        <taxon>Tracheophyta</taxon>
        <taxon>Spermatophyta</taxon>
        <taxon>Magnoliopsida</taxon>
        <taxon>eudicotyledons</taxon>
        <taxon>Gunneridae</taxon>
        <taxon>Pentapetalae</taxon>
        <taxon>rosids</taxon>
        <taxon>malvids</taxon>
        <taxon>Malvales</taxon>
        <taxon>Malvaceae</taxon>
        <taxon>Malvoideae</taxon>
        <taxon>Hibiscus</taxon>
    </lineage>
</organism>
<name>A0ABR2Q3H9_9ROSI</name>
<comment type="caution">
    <text evidence="1">The sequence shown here is derived from an EMBL/GenBank/DDBJ whole genome shotgun (WGS) entry which is preliminary data.</text>
</comment>
<sequence>MKAISGSQQGRGGRRQGLTQEMYVVGLDDFEIMWVTGSMVLLSFPDVQSRRSMLSKEEAELVWVPTVEQREVVAGTELGDISHRSGRDNVVSAELVGGTERVVCDRGGVLSVGFVLDANVGARSWEGMAIEQVSMSVVVWDSNVGHIEGGVYEFDEALVLNFGENRVNSPSAAILGTTGASLAPIIGIAQGGARKVKSMKALVEALGSPAQHRFIVVAYNQRGHGRPLKVNYLVEASGDVVNASLTDSNIQARQRNLQSEANATLKFGSLIDVCTKDRE</sequence>
<protein>
    <submittedName>
        <fullName evidence="1">Uncharacterized protein</fullName>
    </submittedName>
</protein>
<dbReference type="Proteomes" id="UP001396334">
    <property type="component" value="Unassembled WGS sequence"/>
</dbReference>
<proteinExistence type="predicted"/>
<gene>
    <name evidence="1" type="ORF">V6N11_069688</name>
</gene>
<accession>A0ABR2Q3H9</accession>